<dbReference type="Proteomes" id="UP000295673">
    <property type="component" value="Unassembled WGS sequence"/>
</dbReference>
<sequence length="223" mass="24763">MDKFVNENMSEDRLDGALVLDRMEDYWGSLRRGATVPYRSDVDPRSVQRMLRHSFILERIAPGMAKLRVSCNTLADLQGMDMRGMPIASIISEESREEFREILEQVFSGPATARLDLSTSGGFRRDGKSASMLLLPLRSDSGAINRILGAITVDGAGRKGPTRFDLTESLIREVSVRDDGLAERLSVRPVTLADRQNALQPEDIRANTVPTKHAHLRLVVSDA</sequence>
<comment type="caution">
    <text evidence="1">The sequence shown here is derived from an EMBL/GenBank/DDBJ whole genome shotgun (WGS) entry which is preliminary data.</text>
</comment>
<dbReference type="RefSeq" id="WP_132859475.1">
    <property type="nucleotide sequence ID" value="NZ_SMGR01000001.1"/>
</dbReference>
<dbReference type="Pfam" id="PF07310">
    <property type="entry name" value="PAS_5"/>
    <property type="match status" value="1"/>
</dbReference>
<dbReference type="EMBL" id="SMGR01000001">
    <property type="protein sequence ID" value="TCL09437.1"/>
    <property type="molecule type" value="Genomic_DNA"/>
</dbReference>
<evidence type="ECO:0000313" key="2">
    <source>
        <dbReference type="Proteomes" id="UP000295673"/>
    </source>
</evidence>
<dbReference type="OrthoDB" id="8478628at2"/>
<keyword evidence="2" id="KW-1185">Reference proteome</keyword>
<organism evidence="1 2">
    <name type="scientific">Shimia isoporae</name>
    <dbReference type="NCBI Taxonomy" id="647720"/>
    <lineage>
        <taxon>Bacteria</taxon>
        <taxon>Pseudomonadati</taxon>
        <taxon>Pseudomonadota</taxon>
        <taxon>Alphaproteobacteria</taxon>
        <taxon>Rhodobacterales</taxon>
        <taxon>Roseobacteraceae</taxon>
    </lineage>
</organism>
<reference evidence="1 2" key="1">
    <citation type="submission" date="2019-03" db="EMBL/GenBank/DDBJ databases">
        <title>Genomic Encyclopedia of Archaeal and Bacterial Type Strains, Phase II (KMG-II): from individual species to whole genera.</title>
        <authorList>
            <person name="Goeker M."/>
        </authorList>
    </citation>
    <scope>NUCLEOTIDE SEQUENCE [LARGE SCALE GENOMIC DNA]</scope>
    <source>
        <strain evidence="1 2">DSM 26433</strain>
    </source>
</reference>
<protein>
    <submittedName>
        <fullName evidence="1">PAS domain-containing protein</fullName>
    </submittedName>
</protein>
<accession>A0A4R1NM13</accession>
<dbReference type="InterPro" id="IPR009922">
    <property type="entry name" value="DUF1457"/>
</dbReference>
<name>A0A4R1NM13_9RHOB</name>
<proteinExistence type="predicted"/>
<dbReference type="AlphaFoldDB" id="A0A4R1NM13"/>
<gene>
    <name evidence="1" type="ORF">BXY66_1484</name>
</gene>
<evidence type="ECO:0000313" key="1">
    <source>
        <dbReference type="EMBL" id="TCL09437.1"/>
    </source>
</evidence>